<dbReference type="InterPro" id="IPR001789">
    <property type="entry name" value="Sig_transdc_resp-reg_receiver"/>
</dbReference>
<gene>
    <name evidence="4" type="ORF">B0O44_101719</name>
</gene>
<dbReference type="EMBL" id="QKLU01000001">
    <property type="protein sequence ID" value="PYF77238.1"/>
    <property type="molecule type" value="Genomic_DNA"/>
</dbReference>
<evidence type="ECO:0000313" key="5">
    <source>
        <dbReference type="Proteomes" id="UP000248198"/>
    </source>
</evidence>
<dbReference type="Gene3D" id="3.40.50.2300">
    <property type="match status" value="1"/>
</dbReference>
<dbReference type="OrthoDB" id="677887at2"/>
<organism evidence="4 5">
    <name type="scientific">Pedobacter nutrimenti</name>
    <dbReference type="NCBI Taxonomy" id="1241337"/>
    <lineage>
        <taxon>Bacteria</taxon>
        <taxon>Pseudomonadati</taxon>
        <taxon>Bacteroidota</taxon>
        <taxon>Sphingobacteriia</taxon>
        <taxon>Sphingobacteriales</taxon>
        <taxon>Sphingobacteriaceae</taxon>
        <taxon>Pedobacter</taxon>
    </lineage>
</organism>
<dbReference type="Pfam" id="PF00072">
    <property type="entry name" value="Response_reg"/>
    <property type="match status" value="1"/>
</dbReference>
<dbReference type="Proteomes" id="UP000248198">
    <property type="component" value="Unassembled WGS sequence"/>
</dbReference>
<comment type="caution">
    <text evidence="4">The sequence shown here is derived from an EMBL/GenBank/DDBJ whole genome shotgun (WGS) entry which is preliminary data.</text>
</comment>
<feature type="modified residue" description="4-aspartylphosphate" evidence="2">
    <location>
        <position position="53"/>
    </location>
</feature>
<evidence type="ECO:0000256" key="2">
    <source>
        <dbReference type="PROSITE-ProRule" id="PRU00169"/>
    </source>
</evidence>
<evidence type="ECO:0000313" key="4">
    <source>
        <dbReference type="EMBL" id="PYF77238.1"/>
    </source>
</evidence>
<reference evidence="4 5" key="1">
    <citation type="submission" date="2018-06" db="EMBL/GenBank/DDBJ databases">
        <title>Genomic Encyclopedia of Archaeal and Bacterial Type Strains, Phase II (KMG-II): from individual species to whole genera.</title>
        <authorList>
            <person name="Goeker M."/>
        </authorList>
    </citation>
    <scope>NUCLEOTIDE SEQUENCE [LARGE SCALE GENOMIC DNA]</scope>
    <source>
        <strain evidence="4 5">DSM 27372</strain>
    </source>
</reference>
<dbReference type="SMART" id="SM00448">
    <property type="entry name" value="REC"/>
    <property type="match status" value="1"/>
</dbReference>
<name>A0A318UQ83_9SPHI</name>
<dbReference type="PANTHER" id="PTHR44591">
    <property type="entry name" value="STRESS RESPONSE REGULATOR PROTEIN 1"/>
    <property type="match status" value="1"/>
</dbReference>
<protein>
    <submittedName>
        <fullName evidence="4">Response regulator receiver domain-containing protein</fullName>
    </submittedName>
</protein>
<dbReference type="GO" id="GO:0000160">
    <property type="term" value="P:phosphorelay signal transduction system"/>
    <property type="evidence" value="ECO:0007669"/>
    <property type="project" value="InterPro"/>
</dbReference>
<dbReference type="RefSeq" id="WP_110827301.1">
    <property type="nucleotide sequence ID" value="NZ_QKLU01000001.1"/>
</dbReference>
<feature type="domain" description="Response regulatory" evidence="3">
    <location>
        <begin position="4"/>
        <end position="119"/>
    </location>
</feature>
<dbReference type="PROSITE" id="PS50110">
    <property type="entry name" value="RESPONSE_REGULATORY"/>
    <property type="match status" value="1"/>
</dbReference>
<evidence type="ECO:0000259" key="3">
    <source>
        <dbReference type="PROSITE" id="PS50110"/>
    </source>
</evidence>
<evidence type="ECO:0000256" key="1">
    <source>
        <dbReference type="ARBA" id="ARBA00022553"/>
    </source>
</evidence>
<keyword evidence="5" id="KW-1185">Reference proteome</keyword>
<dbReference type="SUPFAM" id="SSF52172">
    <property type="entry name" value="CheY-like"/>
    <property type="match status" value="1"/>
</dbReference>
<dbReference type="AlphaFoldDB" id="A0A318UQ83"/>
<sequence>MNKKILIFDDDQQVLNALSDVLDYADWDLVLVSRGLHALEVIEKEQPNLILMDILMGDSDGRVICKNIKTNAALRHIPVILISGSPELADTLKQEHAPDDIVAKPFNIGDLVDKVYFQLELQ</sequence>
<accession>A0A318UQ83</accession>
<dbReference type="InterPro" id="IPR011006">
    <property type="entry name" value="CheY-like_superfamily"/>
</dbReference>
<dbReference type="PANTHER" id="PTHR44591:SF3">
    <property type="entry name" value="RESPONSE REGULATORY DOMAIN-CONTAINING PROTEIN"/>
    <property type="match status" value="1"/>
</dbReference>
<keyword evidence="1 2" id="KW-0597">Phosphoprotein</keyword>
<proteinExistence type="predicted"/>
<dbReference type="InterPro" id="IPR050595">
    <property type="entry name" value="Bact_response_regulator"/>
</dbReference>